<reference evidence="3" key="1">
    <citation type="submission" date="2020-09" db="EMBL/GenBank/DDBJ databases">
        <title>Genome-Enabled Discovery of Anthraquinone Biosynthesis in Senna tora.</title>
        <authorList>
            <person name="Kang S.-H."/>
            <person name="Pandey R.P."/>
            <person name="Lee C.-M."/>
            <person name="Sim J.-S."/>
            <person name="Jeong J.-T."/>
            <person name="Choi B.-S."/>
            <person name="Jung M."/>
            <person name="Ginzburg D."/>
            <person name="Zhao K."/>
            <person name="Won S.Y."/>
            <person name="Oh T.-J."/>
            <person name="Yu Y."/>
            <person name="Kim N.-H."/>
            <person name="Lee O.R."/>
            <person name="Lee T.-H."/>
            <person name="Bashyal P."/>
            <person name="Kim T.-S."/>
            <person name="Lee W.-H."/>
            <person name="Kawkins C."/>
            <person name="Kim C.-K."/>
            <person name="Kim J.S."/>
            <person name="Ahn B.O."/>
            <person name="Rhee S.Y."/>
            <person name="Sohng J.K."/>
        </authorList>
    </citation>
    <scope>NUCLEOTIDE SEQUENCE</scope>
    <source>
        <tissue evidence="3">Leaf</tissue>
    </source>
</reference>
<dbReference type="AlphaFoldDB" id="A0A834TIJ9"/>
<dbReference type="EMBL" id="JAAIUW010000008">
    <property type="protein sequence ID" value="KAF7818114.1"/>
    <property type="molecule type" value="Genomic_DNA"/>
</dbReference>
<keyword evidence="2 3" id="KW-0812">Transmembrane</keyword>
<dbReference type="PANTHER" id="PTHR34188:SF5">
    <property type="entry name" value="OS05G0131900 PROTEIN"/>
    <property type="match status" value="1"/>
</dbReference>
<gene>
    <name evidence="3" type="ORF">G2W53_023569</name>
</gene>
<dbReference type="PANTHER" id="PTHR34188">
    <property type="entry name" value="OS01G0299500 PROTEIN"/>
    <property type="match status" value="1"/>
</dbReference>
<evidence type="ECO:0000256" key="2">
    <source>
        <dbReference type="SAM" id="Phobius"/>
    </source>
</evidence>
<dbReference type="OrthoDB" id="1899142at2759"/>
<sequence length="304" mass="33349">MLPSDRFQVGNVSKKPSILISRVLHTPKTQRYASFVKFGEIDLHQMDQTISRDKDFEFDLESGGNTSEEDVFRDLDSSERESISSFSLAWNRLLNLDGSKQHETGVETCSSSSKSGDVVDDNVKLLVDTYLEDVQKQLSPVKSNNAKGKKKKTNSKPSKPPRPPKGPSLDAADQKLVKEISELALRKRERIKKIKAVRKMKARKASSSYTGFSALVITIFFLTVIILQGIKSGSSAVVGLMASPEPAVASDEGLISVHFPKSFSNEGDAPGSQYSTVNSFSMNLSSNSSRIDDTDTMKTVCLST</sequence>
<name>A0A834TIJ9_9FABA</name>
<dbReference type="Proteomes" id="UP000634136">
    <property type="component" value="Unassembled WGS sequence"/>
</dbReference>
<feature type="region of interest" description="Disordered" evidence="1">
    <location>
        <begin position="138"/>
        <end position="173"/>
    </location>
</feature>
<evidence type="ECO:0000256" key="1">
    <source>
        <dbReference type="SAM" id="MobiDB-lite"/>
    </source>
</evidence>
<comment type="caution">
    <text evidence="3">The sequence shown here is derived from an EMBL/GenBank/DDBJ whole genome shotgun (WGS) entry which is preliminary data.</text>
</comment>
<organism evidence="3 4">
    <name type="scientific">Senna tora</name>
    <dbReference type="NCBI Taxonomy" id="362788"/>
    <lineage>
        <taxon>Eukaryota</taxon>
        <taxon>Viridiplantae</taxon>
        <taxon>Streptophyta</taxon>
        <taxon>Embryophyta</taxon>
        <taxon>Tracheophyta</taxon>
        <taxon>Spermatophyta</taxon>
        <taxon>Magnoliopsida</taxon>
        <taxon>eudicotyledons</taxon>
        <taxon>Gunneridae</taxon>
        <taxon>Pentapetalae</taxon>
        <taxon>rosids</taxon>
        <taxon>fabids</taxon>
        <taxon>Fabales</taxon>
        <taxon>Fabaceae</taxon>
        <taxon>Caesalpinioideae</taxon>
        <taxon>Cassia clade</taxon>
        <taxon>Senna</taxon>
    </lineage>
</organism>
<evidence type="ECO:0000313" key="4">
    <source>
        <dbReference type="Proteomes" id="UP000634136"/>
    </source>
</evidence>
<keyword evidence="2" id="KW-1133">Transmembrane helix</keyword>
<evidence type="ECO:0000313" key="3">
    <source>
        <dbReference type="EMBL" id="KAF7818114.1"/>
    </source>
</evidence>
<feature type="transmembrane region" description="Helical" evidence="2">
    <location>
        <begin position="208"/>
        <end position="230"/>
    </location>
</feature>
<protein>
    <submittedName>
        <fullName evidence="3">Putative transmembrane protein</fullName>
    </submittedName>
</protein>
<accession>A0A834TIJ9</accession>
<keyword evidence="2" id="KW-0472">Membrane</keyword>
<proteinExistence type="predicted"/>
<keyword evidence="4" id="KW-1185">Reference proteome</keyword>